<dbReference type="RefSeq" id="XP_020080549.1">
    <property type="nucleotide sequence ID" value="XM_020224960.1"/>
</dbReference>
<dbReference type="OrthoDB" id="666009at2759"/>
<dbReference type="Pfam" id="PF02992">
    <property type="entry name" value="Transposase_21"/>
    <property type="match status" value="1"/>
</dbReference>
<keyword evidence="1" id="KW-1185">Reference proteome</keyword>
<reference evidence="1" key="1">
    <citation type="journal article" date="2015" name="Nat. Genet.">
        <title>The pineapple genome and the evolution of CAM photosynthesis.</title>
        <authorList>
            <person name="Ming R."/>
            <person name="VanBuren R."/>
            <person name="Wai C.M."/>
            <person name="Tang H."/>
            <person name="Schatz M.C."/>
            <person name="Bowers J.E."/>
            <person name="Lyons E."/>
            <person name="Wang M.L."/>
            <person name="Chen J."/>
            <person name="Biggers E."/>
            <person name="Zhang J."/>
            <person name="Huang L."/>
            <person name="Zhang L."/>
            <person name="Miao W."/>
            <person name="Zhang J."/>
            <person name="Ye Z."/>
            <person name="Miao C."/>
            <person name="Lin Z."/>
            <person name="Wang H."/>
            <person name="Zhou H."/>
            <person name="Yim W.C."/>
            <person name="Priest H.D."/>
            <person name="Zheng C."/>
            <person name="Woodhouse M."/>
            <person name="Edger P.P."/>
            <person name="Guyot R."/>
            <person name="Guo H.B."/>
            <person name="Guo H."/>
            <person name="Zheng G."/>
            <person name="Singh R."/>
            <person name="Sharma A."/>
            <person name="Min X."/>
            <person name="Zheng Y."/>
            <person name="Lee H."/>
            <person name="Gurtowski J."/>
            <person name="Sedlazeck F.J."/>
            <person name="Harkess A."/>
            <person name="McKain M.R."/>
            <person name="Liao Z."/>
            <person name="Fang J."/>
            <person name="Liu J."/>
            <person name="Zhang X."/>
            <person name="Zhang Q."/>
            <person name="Hu W."/>
            <person name="Qin Y."/>
            <person name="Wang K."/>
            <person name="Chen L.Y."/>
            <person name="Shirley N."/>
            <person name="Lin Y.R."/>
            <person name="Liu L.Y."/>
            <person name="Hernandez A.G."/>
            <person name="Wright C.L."/>
            <person name="Bulone V."/>
            <person name="Tuskan G.A."/>
            <person name="Heath K."/>
            <person name="Zee F."/>
            <person name="Moore P.H."/>
            <person name="Sunkar R."/>
            <person name="Leebens-Mack J.H."/>
            <person name="Mockler T."/>
            <person name="Bennetzen J.L."/>
            <person name="Freeling M."/>
            <person name="Sankoff D."/>
            <person name="Paterson A.H."/>
            <person name="Zhu X."/>
            <person name="Yang X."/>
            <person name="Smith J.A."/>
            <person name="Cushman J.C."/>
            <person name="Paull R.E."/>
            <person name="Yu Q."/>
        </authorList>
    </citation>
    <scope>NUCLEOTIDE SEQUENCE [LARGE SCALE GENOMIC DNA]</scope>
    <source>
        <strain evidence="1">cv. F153</strain>
    </source>
</reference>
<dbReference type="Proteomes" id="UP000515123">
    <property type="component" value="Unplaced"/>
</dbReference>
<accession>A0A6P5EB71</accession>
<evidence type="ECO:0000313" key="2">
    <source>
        <dbReference type="RefSeq" id="XP_020080549.1"/>
    </source>
</evidence>
<dbReference type="AlphaFoldDB" id="A0A6P5EB71"/>
<reference evidence="2" key="2">
    <citation type="submission" date="2025-08" db="UniProtKB">
        <authorList>
            <consortium name="RefSeq"/>
        </authorList>
    </citation>
    <scope>IDENTIFICATION</scope>
    <source>
        <tissue evidence="2">Leaf</tissue>
    </source>
</reference>
<organism evidence="1 2">
    <name type="scientific">Ananas comosus</name>
    <name type="common">Pineapple</name>
    <name type="synonym">Ananas ananas</name>
    <dbReference type="NCBI Taxonomy" id="4615"/>
    <lineage>
        <taxon>Eukaryota</taxon>
        <taxon>Viridiplantae</taxon>
        <taxon>Streptophyta</taxon>
        <taxon>Embryophyta</taxon>
        <taxon>Tracheophyta</taxon>
        <taxon>Spermatophyta</taxon>
        <taxon>Magnoliopsida</taxon>
        <taxon>Liliopsida</taxon>
        <taxon>Poales</taxon>
        <taxon>Bromeliaceae</taxon>
        <taxon>Bromelioideae</taxon>
        <taxon>Ananas</taxon>
    </lineage>
</organism>
<dbReference type="PANTHER" id="PTHR10775">
    <property type="entry name" value="OS08G0208400 PROTEIN"/>
    <property type="match status" value="1"/>
</dbReference>
<proteinExistence type="predicted"/>
<name>A0A6P5EB71_ANACO</name>
<dbReference type="GeneID" id="109704193"/>
<gene>
    <name evidence="2" type="primary">LOC109704193</name>
</gene>
<dbReference type="PANTHER" id="PTHR10775:SF182">
    <property type="entry name" value="TRANSPOSON, EN_SPM-LIKE, TRANSPOSASE-ASSOCIATED DOMAIN PROTEIN-RELATED"/>
    <property type="match status" value="1"/>
</dbReference>
<evidence type="ECO:0000313" key="1">
    <source>
        <dbReference type="Proteomes" id="UP000515123"/>
    </source>
</evidence>
<sequence length="561" mass="64223">MSHLTNASDSQVNGLNSEAENFFSLLRDADQNLWPGCELTKLSLIVLLFHTKCTNKWSNKSFNDLLGILQLAIPNGKCLPKTFVEAKKVIKTLGLGYEKIHACQNNCQLYWKDKANDDNCSICGASRWRMIRGHSSSTRRKKKGIPAKVLRYFPLKPRLKRLFMSKQAATLMRWHEEERIKDGALRHPTDSEAWKSFDSKHPDFSLDSRNVRFGLASDGFNPFGMLSSTYSGWPIILIPYNLPPWLCMKESSFILSLLILGPSGPENQIDVYLQPLIDELKELWEVGIDTYDASRDGSFMLKAALMWTINDFLAYGILSGWNVHGGFACPCCNVETCSRRLKYGRKYCFMGHRRFLEPNHKFRYDKVSFDGTEEFRTTQSRPSGTTVLDQLEEINNFENSQTWKKKSIFFTLPYWKSNLLRHNLDVMHIEKNVFENVYGTLANIEGKSKDNLSARLDLQDLNIRAELHPENRGSNRLYLPPACYALSRDEKKIFYTFLKSIKVPDGYAGNISRSVNVTKGKMFGLKSHDCHILMQQLLPISLRGLLSKNVTAPLFDLCGYI</sequence>
<protein>
    <submittedName>
        <fullName evidence="2">Uncharacterized protein LOC109704193</fullName>
    </submittedName>
</protein>
<dbReference type="InterPro" id="IPR004242">
    <property type="entry name" value="Transposase_21"/>
</dbReference>